<dbReference type="InterPro" id="IPR045032">
    <property type="entry name" value="PEL"/>
</dbReference>
<evidence type="ECO:0000256" key="3">
    <source>
        <dbReference type="SAM" id="SignalP"/>
    </source>
</evidence>
<keyword evidence="2" id="KW-0624">Polysaccharide degradation</keyword>
<dbReference type="Gene3D" id="2.160.20.10">
    <property type="entry name" value="Single-stranded right-handed beta-helix, Pectin lyase-like"/>
    <property type="match status" value="1"/>
</dbReference>
<keyword evidence="3" id="KW-0732">Signal</keyword>
<dbReference type="GO" id="GO:0005576">
    <property type="term" value="C:extracellular region"/>
    <property type="evidence" value="ECO:0007669"/>
    <property type="project" value="UniProtKB-SubCell"/>
</dbReference>
<dbReference type="GO" id="GO:0030570">
    <property type="term" value="F:pectate lyase activity"/>
    <property type="evidence" value="ECO:0007669"/>
    <property type="project" value="InterPro"/>
</dbReference>
<dbReference type="PANTHER" id="PTHR31683">
    <property type="entry name" value="PECTATE LYASE 18-RELATED"/>
    <property type="match status" value="1"/>
</dbReference>
<evidence type="ECO:0000259" key="4">
    <source>
        <dbReference type="SMART" id="SM00656"/>
    </source>
</evidence>
<keyword evidence="2" id="KW-0119">Carbohydrate metabolism</keyword>
<sequence>MEKTMSKRTYLATCLLPFMLFGCSSLGLQATADSAREVLPEQDGWAAAEGPVTGGALALEENVFTVSSRKAFVDALSQAGDEPKIIQIKGTINLSSDDDGQELTEEDYRVAPYNFEDYKNAYSPAVWNIKPLIKGRPNRNLDGPLEEARQASADAQKAQIVIHVPSNTTLIGLGDDATIEKGMLLLGDNVENVIIRNIAFEDAFDYFPAWDPGDSFKLDASYPGCQDTYVDASHGPQMCRGGRWNAEYDLISINGAKRIWIDHCTFSDGDRPDSMFPPVYPFPQNEITQKVQHHDGLIDITNQADLITISNSYFHDHDKAMLIGNSDKKTADTGHLRVTLHDNYFNNVGQRMPRVRYGQVHSYNNYFVGNAQGAGNGRNAYEAHLDSLANKPQHNVLRQALGAGKHSAIYSEANVFEIANGNASHAAGNMKGDVFFDTGSMFNGEMIDLLDAANAASGKPMSPDVGWKPELYGVNPAKPASDVVEYVKANAGAGKL</sequence>
<accession>A4BB98</accession>
<feature type="chain" id="PRO_5002666358" evidence="3">
    <location>
        <begin position="31"/>
        <end position="496"/>
    </location>
</feature>
<evidence type="ECO:0000256" key="2">
    <source>
        <dbReference type="RuleBase" id="RU361173"/>
    </source>
</evidence>
<dbReference type="InterPro" id="IPR011050">
    <property type="entry name" value="Pectin_lyase_fold/virulence"/>
</dbReference>
<dbReference type="SUPFAM" id="SSF51126">
    <property type="entry name" value="Pectin lyase-like"/>
    <property type="match status" value="1"/>
</dbReference>
<name>A4BB98_9GAMM</name>
<proteinExistence type="inferred from homology"/>
<keyword evidence="2" id="KW-0964">Secreted</keyword>
<dbReference type="AlphaFoldDB" id="A4BB98"/>
<keyword evidence="6" id="KW-1185">Reference proteome</keyword>
<feature type="domain" description="Pectate lyase" evidence="4">
    <location>
        <begin position="122"/>
        <end position="422"/>
    </location>
</feature>
<comment type="caution">
    <text evidence="5">The sequence shown here is derived from an EMBL/GenBank/DDBJ whole genome shotgun (WGS) entry which is preliminary data.</text>
</comment>
<gene>
    <name evidence="5" type="ORF">MED297_11865</name>
</gene>
<evidence type="ECO:0000313" key="5">
    <source>
        <dbReference type="EMBL" id="EAR10711.1"/>
    </source>
</evidence>
<comment type="similarity">
    <text evidence="2">Belongs to the polysaccharide lyase 1 family.</text>
</comment>
<dbReference type="GO" id="GO:0000272">
    <property type="term" value="P:polysaccharide catabolic process"/>
    <property type="evidence" value="ECO:0007669"/>
    <property type="project" value="UniProtKB-KW"/>
</dbReference>
<evidence type="ECO:0000313" key="6">
    <source>
        <dbReference type="Proteomes" id="UP000005953"/>
    </source>
</evidence>
<reference evidence="5 6" key="1">
    <citation type="submission" date="2006-02" db="EMBL/GenBank/DDBJ databases">
        <authorList>
            <person name="Pinhassi J."/>
            <person name="Pedros-Alio C."/>
            <person name="Ferriera S."/>
            <person name="Johnson J."/>
            <person name="Kravitz S."/>
            <person name="Halpern A."/>
            <person name="Remington K."/>
            <person name="Beeson K."/>
            <person name="Tran B."/>
            <person name="Rogers Y.-H."/>
            <person name="Friedman R."/>
            <person name="Venter J.C."/>
        </authorList>
    </citation>
    <scope>NUCLEOTIDE SEQUENCE [LARGE SCALE GENOMIC DNA]</scope>
    <source>
        <strain evidence="5 6">MED297</strain>
    </source>
</reference>
<dbReference type="Proteomes" id="UP000005953">
    <property type="component" value="Unassembled WGS sequence"/>
</dbReference>
<organism evidence="5 6">
    <name type="scientific">Reinekea blandensis MED297</name>
    <dbReference type="NCBI Taxonomy" id="314283"/>
    <lineage>
        <taxon>Bacteria</taxon>
        <taxon>Pseudomonadati</taxon>
        <taxon>Pseudomonadota</taxon>
        <taxon>Gammaproteobacteria</taxon>
        <taxon>Oceanospirillales</taxon>
        <taxon>Saccharospirillaceae</taxon>
        <taxon>Reinekea</taxon>
    </lineage>
</organism>
<dbReference type="PROSITE" id="PS51257">
    <property type="entry name" value="PROKAR_LIPOPROTEIN"/>
    <property type="match status" value="1"/>
</dbReference>
<dbReference type="SMART" id="SM00656">
    <property type="entry name" value="Amb_all"/>
    <property type="match status" value="1"/>
</dbReference>
<dbReference type="Pfam" id="PF00544">
    <property type="entry name" value="Pectate_lyase_4"/>
    <property type="match status" value="2"/>
</dbReference>
<dbReference type="InterPro" id="IPR012334">
    <property type="entry name" value="Pectin_lyas_fold"/>
</dbReference>
<comment type="subcellular location">
    <subcellularLocation>
        <location evidence="2">Secreted</location>
    </subcellularLocation>
</comment>
<dbReference type="PANTHER" id="PTHR31683:SF18">
    <property type="entry name" value="PECTATE LYASE 21-RELATED"/>
    <property type="match status" value="1"/>
</dbReference>
<dbReference type="STRING" id="314283.MED297_11865"/>
<dbReference type="EMBL" id="AAOE01000003">
    <property type="protein sequence ID" value="EAR10711.1"/>
    <property type="molecule type" value="Genomic_DNA"/>
</dbReference>
<protein>
    <submittedName>
        <fullName evidence="5">Pel</fullName>
    </submittedName>
</protein>
<dbReference type="InterPro" id="IPR002022">
    <property type="entry name" value="Pec_lyase"/>
</dbReference>
<feature type="signal peptide" evidence="3">
    <location>
        <begin position="1"/>
        <end position="30"/>
    </location>
</feature>
<evidence type="ECO:0000256" key="1">
    <source>
        <dbReference type="ARBA" id="ARBA00023239"/>
    </source>
</evidence>
<keyword evidence="1 2" id="KW-0456">Lyase</keyword>
<dbReference type="HOGENOM" id="CLU_021894_3_0_6"/>